<evidence type="ECO:0000256" key="12">
    <source>
        <dbReference type="ARBA" id="ARBA00023242"/>
    </source>
</evidence>
<evidence type="ECO:0000256" key="10">
    <source>
        <dbReference type="ARBA" id="ARBA00022842"/>
    </source>
</evidence>
<keyword evidence="20" id="KW-1185">Reference proteome</keyword>
<feature type="compositionally biased region" description="Acidic residues" evidence="17">
    <location>
        <begin position="1476"/>
        <end position="1507"/>
    </location>
</feature>
<dbReference type="InterPro" id="IPR015699">
    <property type="entry name" value="DNA-dir_RNA_pol1_lsu_N"/>
</dbReference>
<evidence type="ECO:0000256" key="8">
    <source>
        <dbReference type="ARBA" id="ARBA00022723"/>
    </source>
</evidence>
<dbReference type="Pfam" id="PF05000">
    <property type="entry name" value="RNA_pol_Rpb1_4"/>
    <property type="match status" value="1"/>
</dbReference>
<evidence type="ECO:0000256" key="6">
    <source>
        <dbReference type="ARBA" id="ARBA00022679"/>
    </source>
</evidence>
<comment type="catalytic activity">
    <reaction evidence="13 15">
        <text>RNA(n) + a ribonucleoside 5'-triphosphate = RNA(n+1) + diphosphate</text>
        <dbReference type="Rhea" id="RHEA:21248"/>
        <dbReference type="Rhea" id="RHEA-COMP:14527"/>
        <dbReference type="Rhea" id="RHEA-COMP:17342"/>
        <dbReference type="ChEBI" id="CHEBI:33019"/>
        <dbReference type="ChEBI" id="CHEBI:61557"/>
        <dbReference type="ChEBI" id="CHEBI:140395"/>
        <dbReference type="EC" id="2.7.7.6"/>
    </reaction>
</comment>
<evidence type="ECO:0000256" key="5">
    <source>
        <dbReference type="ARBA" id="ARBA00022553"/>
    </source>
</evidence>
<dbReference type="SMART" id="SM00663">
    <property type="entry name" value="RPOLA_N"/>
    <property type="match status" value="1"/>
</dbReference>
<evidence type="ECO:0000313" key="20">
    <source>
        <dbReference type="Proteomes" id="UP001208570"/>
    </source>
</evidence>
<dbReference type="InterPro" id="IPR007080">
    <property type="entry name" value="RNA_pol_Rpb1_1"/>
</dbReference>
<dbReference type="EC" id="2.7.7.6" evidence="15"/>
<dbReference type="FunFam" id="2.40.40.20:FF:000019">
    <property type="entry name" value="DNA-directed RNA polymerase II subunit RPB1"/>
    <property type="match status" value="1"/>
</dbReference>
<keyword evidence="16" id="KW-0175">Coiled coil</keyword>
<dbReference type="Gene3D" id="3.30.70.2850">
    <property type="match status" value="1"/>
</dbReference>
<keyword evidence="5" id="KW-0597">Phosphoprotein</keyword>
<evidence type="ECO:0000256" key="11">
    <source>
        <dbReference type="ARBA" id="ARBA00023163"/>
    </source>
</evidence>
<accession>A0AAD9JEG8</accession>
<reference evidence="19" key="1">
    <citation type="journal article" date="2023" name="Mol. Biol. Evol.">
        <title>Third-Generation Sequencing Reveals the Adaptive Role of the Epigenome in Three Deep-Sea Polychaetes.</title>
        <authorList>
            <person name="Perez M."/>
            <person name="Aroh O."/>
            <person name="Sun Y."/>
            <person name="Lan Y."/>
            <person name="Juniper S.K."/>
            <person name="Young C.R."/>
            <person name="Angers B."/>
            <person name="Qian P.Y."/>
        </authorList>
    </citation>
    <scope>NUCLEOTIDE SEQUENCE</scope>
    <source>
        <strain evidence="19">P08H-3</strain>
    </source>
</reference>
<sequence>MVDENIVPFHHFGKVSFSVFTSREIRSLSVKEISNPQTFDSLGHPTYGGLYDPALGPQERDDVCTTCGLGSLHCPGHMGHIVLPLPVYNPVLFRTMFQLLNGVCFNCSRLFIKPAESKLFQCQIELLNNGLVSESEELRTLYYSLLGEVASGNITKVLCQLDNYTTSALKALPDYKEAQRASWVKNVTDSRQRLVKEFLAGKHFTNSCVYCKMKKRSLRSEFDAKIFFTDKGIMAKVSIAMKRKKEAEKRQRLQQLEENAEYEEALEEDEDEVHEEDEPIKIKTSHQYLTPIDLKALLRQVWKNDKQLLKAIIGMFNIDEDDTICPTDVFFLDIVPVSPSRFRPMVKLRDTTIEHQQSFHLSKVLSGSWSVREVLAELKMSETRGTEDSTGAEPDTTANITLSGIPGSTTKEKLQNAWISLQVCVNCIYDGEADRFSKDHKKKPGVKQILEKKEGLFRMHMMGKRVNYAARSVISPDPYISTDEIGIPEIFAKKLTYPQPVTPWNFQELKQAVINGPDIHPGAIKVENENGQCILLKSKDLTQREAIAKQLLTPSVHNKNPGKSKKVYRHLKNGDVMLLNRQPTLHRPSIQAHKARVLPGQKTLRLHYANCKAYNADFDGDEMNAHFPQNELGRAEAYYLALTSHNYLVPKDGTPLAGLLQDHMVSGVMLMVRGRHFTKEQYDQLVFAGLMHHGRRIKLVPPCIHKPKLLWSGKQVLTTLFLNIFPCGKIPLNLEGSAKVPDKCWVNGKPHTWRAGGSPLVGNDMSESEVVIHQGELLVGVLDKGHYGPASYGLVHCCYELYGAHVAGQLLTGLARLFTCFLQWHGFTLGVEDILVTRKGDRQRRKTIEIGRMSGNQAAAKALDVGDHSDKAAIKRRFQEAQFAGDDGDLKDLDLQMKSQTDSIQNDIVQHIMPLGLFKRFPHNNLQLMVQSGAKGSSVNCMQISCLLGQIELEGRRPPLMLSGKQLPSFLPYDTSPRAGGFVDGRFLTGIRPQEYYYHCMAGREGLVDTAVKTSRSGYLQRCIIKHLEGIVVRYDATVRDSDGSVIQFQYGEDSIDILKTQFLKQKQFPFLVSNLKALGTPEMVNKIKEKLRYGQLVSLPPQYDCEPKKVHKIIKLLRKRYKKWQKNQTKGDVFRCSPFLTWCKRHFEEILADFPDTGIDKCGHSPAAAEAFLRWTNLKTSEERKTLEKKFKYLTHQPDPFQCVIQPHRYFGCTNERFEDVVEKYLEDDPDELFTSDDGPNKANIFRDLLNMKFLQSLVQPGEAVGLIAAQSIGEPSTQMTLNTFHFAGRGEMNVTLGIPRLREILMTATAQLSTPSMDIPLLNTSRARKKGKLLQKRLTKVYLSQVLEDVEVKEYVTFRGKCGKSRIYKIRFNFLPYDMYKTEYYLTPARILSYLEKMFFCRLSDVIKKRLVELSKSKLLHSHRLQRSKNENEDIDLVESAPQTLDDVDDIVDDDLNDDDAVAAKIREKQQEERDYDGEEEEKEAVEEDDSDNDIEVTEEPEDLTLEQGSDSEKDDSTINKRKLKKLKRTLEEKKDVNPQRVREALSHMHMSQDYTYDPDTETWCEITLNFPLKSKKLDMLQLVKAEAKRAVVTQTPGIIRAFLTESRKPGEEGLLRLKTEGINIQDMYNYQDILDINQLYTNDIHAVARMYGIEAASRVIIKSPFKSCFHGVTGGMVDLIPPAL</sequence>
<evidence type="ECO:0000256" key="9">
    <source>
        <dbReference type="ARBA" id="ARBA00022833"/>
    </source>
</evidence>
<keyword evidence="7 15" id="KW-0548">Nucleotidyltransferase</keyword>
<dbReference type="InterPro" id="IPR007081">
    <property type="entry name" value="RNA_pol_Rpb1_5"/>
</dbReference>
<evidence type="ECO:0000256" key="2">
    <source>
        <dbReference type="ARBA" id="ARBA00006460"/>
    </source>
</evidence>
<dbReference type="Pfam" id="PF04983">
    <property type="entry name" value="RNA_pol_Rpb1_3"/>
    <property type="match status" value="1"/>
</dbReference>
<gene>
    <name evidence="19" type="ORF">LSH36_384g01067</name>
</gene>
<keyword evidence="10" id="KW-0460">Magnesium</keyword>
<dbReference type="InterPro" id="IPR045867">
    <property type="entry name" value="DNA-dir_RpoC_beta_prime"/>
</dbReference>
<dbReference type="Gene3D" id="6.10.250.2940">
    <property type="match status" value="1"/>
</dbReference>
<dbReference type="Pfam" id="PF04997">
    <property type="entry name" value="RNA_pol_Rpb1_1"/>
    <property type="match status" value="1"/>
</dbReference>
<dbReference type="SUPFAM" id="SSF64484">
    <property type="entry name" value="beta and beta-prime subunits of DNA dependent RNA-polymerase"/>
    <property type="match status" value="1"/>
</dbReference>
<dbReference type="InterPro" id="IPR000722">
    <property type="entry name" value="RNA_pol_asu"/>
</dbReference>
<dbReference type="FunFam" id="3.30.1490.180:FF:000003">
    <property type="entry name" value="DNA-directed RNA polymerase subunit"/>
    <property type="match status" value="1"/>
</dbReference>
<evidence type="ECO:0000313" key="19">
    <source>
        <dbReference type="EMBL" id="KAK2150875.1"/>
    </source>
</evidence>
<dbReference type="GO" id="GO:0003899">
    <property type="term" value="F:DNA-directed RNA polymerase activity"/>
    <property type="evidence" value="ECO:0007669"/>
    <property type="project" value="UniProtKB-EC"/>
</dbReference>
<keyword evidence="6 15" id="KW-0808">Transferase</keyword>
<keyword evidence="8" id="KW-0479">Metal-binding</keyword>
<dbReference type="Pfam" id="PF00623">
    <property type="entry name" value="RNA_pol_Rpb1_2"/>
    <property type="match status" value="1"/>
</dbReference>
<dbReference type="EMBL" id="JAODUP010000384">
    <property type="protein sequence ID" value="KAK2150875.1"/>
    <property type="molecule type" value="Genomic_DNA"/>
</dbReference>
<feature type="region of interest" description="Disordered" evidence="17">
    <location>
        <begin position="1470"/>
        <end position="1523"/>
    </location>
</feature>
<evidence type="ECO:0000256" key="17">
    <source>
        <dbReference type="SAM" id="MobiDB-lite"/>
    </source>
</evidence>
<dbReference type="InterPro" id="IPR007083">
    <property type="entry name" value="RNA_pol_Rpb1_4"/>
</dbReference>
<dbReference type="Gene3D" id="1.10.357.120">
    <property type="match status" value="1"/>
</dbReference>
<comment type="function">
    <text evidence="14">DNA-dependent RNA polymerase catalyzes the transcription of DNA into RNA using the four ribonucleoside triphosphates as substrates. Largest and catalytic core component of RNA polymerase I which synthesizes ribosomal RNA precursors. Forms the polymerase active center together with the second largest subunit. A single stranded DNA template strand of the promoter is positioned within the central active site cleft of Pol I. A bridging helix emanates from RPA1 and crosses the cleft near the catalytic site and is thought to promote translocation of Pol I by acting as a ratchet that moves the RNA-DNA hybrid through the active site by switching from straight to bent conformations at each step of nucleotide addition.</text>
</comment>
<dbReference type="InterPro" id="IPR007066">
    <property type="entry name" value="RNA_pol_Rpb1_3"/>
</dbReference>
<evidence type="ECO:0000259" key="18">
    <source>
        <dbReference type="SMART" id="SM00663"/>
    </source>
</evidence>
<dbReference type="GO" id="GO:0006351">
    <property type="term" value="P:DNA-templated transcription"/>
    <property type="evidence" value="ECO:0007669"/>
    <property type="project" value="InterPro"/>
</dbReference>
<dbReference type="FunFam" id="4.10.860.120:FF:000006">
    <property type="entry name" value="DNA-directed RNA polymerase subunit"/>
    <property type="match status" value="1"/>
</dbReference>
<dbReference type="Gene3D" id="4.10.860.120">
    <property type="entry name" value="RNA polymerase II, clamp domain"/>
    <property type="match status" value="1"/>
</dbReference>
<dbReference type="Gene3D" id="1.10.274.100">
    <property type="entry name" value="RNA polymerase Rpb1, domain 3"/>
    <property type="match status" value="1"/>
</dbReference>
<organism evidence="19 20">
    <name type="scientific">Paralvinella palmiformis</name>
    <dbReference type="NCBI Taxonomy" id="53620"/>
    <lineage>
        <taxon>Eukaryota</taxon>
        <taxon>Metazoa</taxon>
        <taxon>Spiralia</taxon>
        <taxon>Lophotrochozoa</taxon>
        <taxon>Annelida</taxon>
        <taxon>Polychaeta</taxon>
        <taxon>Sedentaria</taxon>
        <taxon>Canalipalpata</taxon>
        <taxon>Terebellida</taxon>
        <taxon>Terebelliformia</taxon>
        <taxon>Alvinellidae</taxon>
        <taxon>Paralvinella</taxon>
    </lineage>
</organism>
<evidence type="ECO:0000256" key="14">
    <source>
        <dbReference type="ARBA" id="ARBA00053996"/>
    </source>
</evidence>
<dbReference type="GO" id="GO:0005736">
    <property type="term" value="C:RNA polymerase I complex"/>
    <property type="evidence" value="ECO:0007669"/>
    <property type="project" value="UniProtKB-ARBA"/>
</dbReference>
<dbReference type="PANTHER" id="PTHR19376">
    <property type="entry name" value="DNA-DIRECTED RNA POLYMERASE"/>
    <property type="match status" value="1"/>
</dbReference>
<comment type="subcellular location">
    <subcellularLocation>
        <location evidence="1">Nucleus</location>
        <location evidence="1">Nucleolus</location>
    </subcellularLocation>
</comment>
<evidence type="ECO:0000256" key="16">
    <source>
        <dbReference type="SAM" id="Coils"/>
    </source>
</evidence>
<comment type="caution">
    <text evidence="19">The sequence shown here is derived from an EMBL/GenBank/DDBJ whole genome shotgun (WGS) entry which is preliminary data.</text>
</comment>
<dbReference type="Gene3D" id="1.10.132.30">
    <property type="match status" value="1"/>
</dbReference>
<protein>
    <recommendedName>
        <fullName evidence="15">DNA-directed RNA polymerase subunit</fullName>
        <ecNumber evidence="15">2.7.7.6</ecNumber>
    </recommendedName>
</protein>
<proteinExistence type="inferred from homology"/>
<dbReference type="Gene3D" id="2.40.40.20">
    <property type="match status" value="1"/>
</dbReference>
<name>A0AAD9JEG8_9ANNE</name>
<evidence type="ECO:0000256" key="1">
    <source>
        <dbReference type="ARBA" id="ARBA00004604"/>
    </source>
</evidence>
<feature type="coiled-coil region" evidence="16">
    <location>
        <begin position="239"/>
        <end position="272"/>
    </location>
</feature>
<dbReference type="PANTHER" id="PTHR19376:SF11">
    <property type="entry name" value="DNA-DIRECTED RNA POLYMERASE I SUBUNIT RPA1"/>
    <property type="match status" value="1"/>
</dbReference>
<dbReference type="InterPro" id="IPR042102">
    <property type="entry name" value="RNA_pol_Rpb1_3_sf"/>
</dbReference>
<dbReference type="GO" id="GO:0046872">
    <property type="term" value="F:metal ion binding"/>
    <property type="evidence" value="ECO:0007669"/>
    <property type="project" value="UniProtKB-KW"/>
</dbReference>
<keyword evidence="9" id="KW-0862">Zinc</keyword>
<dbReference type="Pfam" id="PF04998">
    <property type="entry name" value="RNA_pol_Rpb1_5"/>
    <property type="match status" value="1"/>
</dbReference>
<dbReference type="GO" id="GO:0003677">
    <property type="term" value="F:DNA binding"/>
    <property type="evidence" value="ECO:0007669"/>
    <property type="project" value="InterPro"/>
</dbReference>
<evidence type="ECO:0000256" key="7">
    <source>
        <dbReference type="ARBA" id="ARBA00022695"/>
    </source>
</evidence>
<evidence type="ECO:0000256" key="13">
    <source>
        <dbReference type="ARBA" id="ARBA00048552"/>
    </source>
</evidence>
<dbReference type="InterPro" id="IPR006592">
    <property type="entry name" value="RNA_pol_N"/>
</dbReference>
<comment type="subunit">
    <text evidence="3">Component of the RNA polymerase I (Pol I) complex consisting of at least 13 subunits.</text>
</comment>
<evidence type="ECO:0000256" key="4">
    <source>
        <dbReference type="ARBA" id="ARBA00022478"/>
    </source>
</evidence>
<evidence type="ECO:0000256" key="3">
    <source>
        <dbReference type="ARBA" id="ARBA00011251"/>
    </source>
</evidence>
<dbReference type="Proteomes" id="UP001208570">
    <property type="component" value="Unassembled WGS sequence"/>
</dbReference>
<dbReference type="Gene3D" id="3.30.1490.180">
    <property type="entry name" value="RNA polymerase ii"/>
    <property type="match status" value="1"/>
</dbReference>
<keyword evidence="11 15" id="KW-0804">Transcription</keyword>
<keyword evidence="4 15" id="KW-0240">DNA-directed RNA polymerase</keyword>
<keyword evidence="12" id="KW-0539">Nucleus</keyword>
<dbReference type="CDD" id="cd01435">
    <property type="entry name" value="RNAP_I_RPA1_N"/>
    <property type="match status" value="1"/>
</dbReference>
<feature type="domain" description="RNA polymerase N-terminal" evidence="18">
    <location>
        <begin position="328"/>
        <end position="671"/>
    </location>
</feature>
<dbReference type="InterPro" id="IPR038120">
    <property type="entry name" value="Rpb1_funnel_sf"/>
</dbReference>
<dbReference type="InterPro" id="IPR044893">
    <property type="entry name" value="RNA_pol_Rpb1_clamp_domain"/>
</dbReference>
<comment type="similarity">
    <text evidence="2 15">Belongs to the RNA polymerase beta' chain family.</text>
</comment>
<dbReference type="FunFam" id="1.10.274.100:FF:000012">
    <property type="entry name" value="DNA-directed RNA polymerase subunit"/>
    <property type="match status" value="1"/>
</dbReference>
<evidence type="ECO:0000256" key="15">
    <source>
        <dbReference type="RuleBase" id="RU004279"/>
    </source>
</evidence>